<evidence type="ECO:0000256" key="1">
    <source>
        <dbReference type="SAM" id="Phobius"/>
    </source>
</evidence>
<reference evidence="2 3" key="1">
    <citation type="journal article" date="2008" name="Appl. Environ. Microbiol.">
        <title>Genome of the epsilonproteobacterial chemolithoautotroph Sulfurimonas denitrificans.</title>
        <authorList>
            <person name="Sievert S.M."/>
            <person name="Scott K.M."/>
            <person name="Klotz M.G."/>
            <person name="Chain P.S.G."/>
            <person name="Hauser L.J."/>
            <person name="Hemp J."/>
            <person name="Huegler M."/>
            <person name="Land M."/>
            <person name="Lapidus A."/>
            <person name="Larimer F.W."/>
            <person name="Lucas S."/>
            <person name="Malfatti S.A."/>
            <person name="Meyer F."/>
            <person name="Paulsen I.T."/>
            <person name="Ren Q."/>
            <person name="Simon J."/>
            <person name="Bailey K."/>
            <person name="Diaz E."/>
            <person name="Fitzpatrick K.A."/>
            <person name="Glover B."/>
            <person name="Gwatney N."/>
            <person name="Korajkic A."/>
            <person name="Long A."/>
            <person name="Mobberley J.M."/>
            <person name="Pantry S.N."/>
            <person name="Pazder G."/>
            <person name="Peterson S."/>
            <person name="Quintanilla J.D."/>
            <person name="Sprinkle R."/>
            <person name="Stephens J."/>
            <person name="Thomas P."/>
            <person name="Vaughn R."/>
            <person name="Weber M.J."/>
            <person name="Wooten L.L."/>
        </authorList>
    </citation>
    <scope>NUCLEOTIDE SEQUENCE [LARGE SCALE GENOMIC DNA]</scope>
    <source>
        <strain evidence="3">ATCC 33889 / DSM 1251</strain>
    </source>
</reference>
<feature type="transmembrane region" description="Helical" evidence="1">
    <location>
        <begin position="31"/>
        <end position="53"/>
    </location>
</feature>
<organism evidence="2 3">
    <name type="scientific">Sulfurimonas denitrificans (strain ATCC 33889 / DSM 1251)</name>
    <name type="common">Thiomicrospira denitrificans (strain ATCC 33889 / DSM 1251)</name>
    <dbReference type="NCBI Taxonomy" id="326298"/>
    <lineage>
        <taxon>Bacteria</taxon>
        <taxon>Pseudomonadati</taxon>
        <taxon>Campylobacterota</taxon>
        <taxon>Epsilonproteobacteria</taxon>
        <taxon>Campylobacterales</taxon>
        <taxon>Sulfurimonadaceae</taxon>
        <taxon>Sulfurimonas</taxon>
    </lineage>
</organism>
<keyword evidence="1" id="KW-0472">Membrane</keyword>
<dbReference type="OrthoDB" id="9794540at2"/>
<gene>
    <name evidence="2" type="ordered locus">Suden_1193</name>
</gene>
<dbReference type="HOGENOM" id="CLU_764883_0_0_7"/>
<dbReference type="RefSeq" id="WP_011372823.1">
    <property type="nucleotide sequence ID" value="NC_007575.1"/>
</dbReference>
<feature type="transmembrane region" description="Helical" evidence="1">
    <location>
        <begin position="7"/>
        <end position="25"/>
    </location>
</feature>
<dbReference type="EMBL" id="CP000153">
    <property type="protein sequence ID" value="ABB44471.1"/>
    <property type="molecule type" value="Genomic_DNA"/>
</dbReference>
<keyword evidence="1" id="KW-0812">Transmembrane</keyword>
<accession>Q30RB0</accession>
<protein>
    <submittedName>
        <fullName evidence="2">MotA/TolQ/ExbB proton channel</fullName>
    </submittedName>
</protein>
<dbReference type="STRING" id="326298.Suden_1193"/>
<feature type="transmembrane region" description="Helical" evidence="1">
    <location>
        <begin position="130"/>
        <end position="154"/>
    </location>
</feature>
<feature type="transmembrane region" description="Helical" evidence="1">
    <location>
        <begin position="181"/>
        <end position="203"/>
    </location>
</feature>
<dbReference type="Proteomes" id="UP000002714">
    <property type="component" value="Chromosome"/>
</dbReference>
<dbReference type="KEGG" id="tdn:Suden_1193"/>
<proteinExistence type="predicted"/>
<keyword evidence="3" id="KW-1185">Reference proteome</keyword>
<evidence type="ECO:0000313" key="3">
    <source>
        <dbReference type="Proteomes" id="UP000002714"/>
    </source>
</evidence>
<name>Q30RB0_SULDN</name>
<dbReference type="eggNOG" id="COG1511">
    <property type="taxonomic scope" value="Bacteria"/>
</dbReference>
<dbReference type="AlphaFoldDB" id="Q30RB0"/>
<keyword evidence="1" id="KW-1133">Transmembrane helix</keyword>
<sequence>MRRLKILKIYGVLWLFIFFIVYSNFSTLYEFFFTTITFNVAVLTTFTIGFVIIAKASLELVMLTGTFAVMRYKKGQSLEFYLKGIDKIFPENIAQMFAKRASHESVYFTHSEVKDVSVWLEDKFTNQKSYISFFISTCLMIGLLGTFAGLLMALNEMARIVLSLQGDVNIGDVMKRLNGPISGMSVGFGSSLFGVASAIILSVKGYILEKNQAMFTEDVSDWINSLVIESAVSSDDGVVTSGGGSMSQIMALFTEKISEFTQSMDKSNKSNETILKVLSQSIDGESKAAKDEMAALENISNGIKDLNINQYQSSSSLVDSIQDLSSATINSGRSIKAMLELQEKNNQLLSELLNKLNTEPKA</sequence>
<dbReference type="TCDB" id="1.A.30.4.2">
    <property type="family name" value="the h(+)- or na(+)-translocating bacterial flagellar motor/exbbd outer membrane transport energizer (mot/exb) superfamily"/>
</dbReference>
<evidence type="ECO:0000313" key="2">
    <source>
        <dbReference type="EMBL" id="ABB44471.1"/>
    </source>
</evidence>